<dbReference type="SUPFAM" id="SSF140718">
    <property type="entry name" value="Mediator hinge subcomplex-like"/>
    <property type="match status" value="1"/>
</dbReference>
<dbReference type="STRING" id="7574.A0A1S3I573"/>
<evidence type="ECO:0000256" key="2">
    <source>
        <dbReference type="ARBA" id="ARBA00008089"/>
    </source>
</evidence>
<sequence>MKSMASLSEDVNFLPIIYDIIKSIDKDSHDVGTKVNEFKVKLQKAKDQTEKLPGIEYSKEDQLKQLDILRKQLIQKTELLQKYKNLCNFDIPK</sequence>
<evidence type="ECO:0000256" key="4">
    <source>
        <dbReference type="ARBA" id="ARBA00023015"/>
    </source>
</evidence>
<evidence type="ECO:0000256" key="9">
    <source>
        <dbReference type="ARBA" id="ARBA00025687"/>
    </source>
</evidence>
<dbReference type="InParanoid" id="A0A1S3I573"/>
<dbReference type="FunCoup" id="A0A1S3I573">
    <property type="interactions" value="366"/>
</dbReference>
<evidence type="ECO:0000256" key="11">
    <source>
        <dbReference type="RuleBase" id="RU364145"/>
    </source>
</evidence>
<name>A0A1S3I573_LINAN</name>
<keyword evidence="5" id="KW-0175">Coiled coil</keyword>
<keyword evidence="12" id="KW-1185">Reference proteome</keyword>
<comment type="subcellular location">
    <subcellularLocation>
        <location evidence="1 11">Nucleus</location>
    </subcellularLocation>
</comment>
<dbReference type="OMA" id="LKYRNMC"/>
<gene>
    <name evidence="13" type="primary">LOC106161108</name>
    <name evidence="11" type="synonym">MED9</name>
</gene>
<comment type="similarity">
    <text evidence="2 11">Belongs to the Mediator complex subunit 9 family.</text>
</comment>
<dbReference type="InterPro" id="IPR039242">
    <property type="entry name" value="MED9_metazoa"/>
</dbReference>
<accession>A0A1S3I573</accession>
<evidence type="ECO:0000256" key="10">
    <source>
        <dbReference type="ARBA" id="ARBA00031260"/>
    </source>
</evidence>
<dbReference type="Pfam" id="PF07544">
    <property type="entry name" value="Med9"/>
    <property type="match status" value="1"/>
</dbReference>
<dbReference type="GO" id="GO:0006357">
    <property type="term" value="P:regulation of transcription by RNA polymerase II"/>
    <property type="evidence" value="ECO:0007669"/>
    <property type="project" value="InterPro"/>
</dbReference>
<keyword evidence="7 11" id="KW-0804">Transcription</keyword>
<reference evidence="13" key="1">
    <citation type="submission" date="2025-08" db="UniProtKB">
        <authorList>
            <consortium name="RefSeq"/>
        </authorList>
    </citation>
    <scope>IDENTIFICATION</scope>
    <source>
        <tissue evidence="13">Gonads</tissue>
    </source>
</reference>
<dbReference type="PANTHER" id="PTHR20844:SF0">
    <property type="entry name" value="MEDIATOR OF RNA POLYMERASE II TRANSCRIPTION SUBUNIT 9"/>
    <property type="match status" value="1"/>
</dbReference>
<evidence type="ECO:0000256" key="1">
    <source>
        <dbReference type="ARBA" id="ARBA00004123"/>
    </source>
</evidence>
<evidence type="ECO:0000256" key="8">
    <source>
        <dbReference type="ARBA" id="ARBA00023242"/>
    </source>
</evidence>
<dbReference type="GO" id="GO:0003712">
    <property type="term" value="F:transcription coregulator activity"/>
    <property type="evidence" value="ECO:0007669"/>
    <property type="project" value="InterPro"/>
</dbReference>
<evidence type="ECO:0000256" key="7">
    <source>
        <dbReference type="ARBA" id="ARBA00023163"/>
    </source>
</evidence>
<organism evidence="12 13">
    <name type="scientific">Lingula anatina</name>
    <name type="common">Brachiopod</name>
    <name type="synonym">Lingula unguis</name>
    <dbReference type="NCBI Taxonomy" id="7574"/>
    <lineage>
        <taxon>Eukaryota</taxon>
        <taxon>Metazoa</taxon>
        <taxon>Spiralia</taxon>
        <taxon>Lophotrochozoa</taxon>
        <taxon>Brachiopoda</taxon>
        <taxon>Linguliformea</taxon>
        <taxon>Lingulata</taxon>
        <taxon>Lingulida</taxon>
        <taxon>Linguloidea</taxon>
        <taxon>Lingulidae</taxon>
        <taxon>Lingula</taxon>
    </lineage>
</organism>
<proteinExistence type="inferred from homology"/>
<dbReference type="InterPro" id="IPR011425">
    <property type="entry name" value="Med9"/>
</dbReference>
<dbReference type="AlphaFoldDB" id="A0A1S3I573"/>
<dbReference type="RefSeq" id="XP_013393420.1">
    <property type="nucleotide sequence ID" value="XM_013537966.1"/>
</dbReference>
<evidence type="ECO:0000313" key="12">
    <source>
        <dbReference type="Proteomes" id="UP000085678"/>
    </source>
</evidence>
<evidence type="ECO:0000256" key="5">
    <source>
        <dbReference type="ARBA" id="ARBA00023054"/>
    </source>
</evidence>
<evidence type="ECO:0000256" key="3">
    <source>
        <dbReference type="ARBA" id="ARBA00020636"/>
    </source>
</evidence>
<dbReference type="GO" id="GO:0016592">
    <property type="term" value="C:mediator complex"/>
    <property type="evidence" value="ECO:0007669"/>
    <property type="project" value="InterPro"/>
</dbReference>
<evidence type="ECO:0000313" key="13">
    <source>
        <dbReference type="RefSeq" id="XP_013393420.1"/>
    </source>
</evidence>
<comment type="function">
    <text evidence="9 11">Component of the Mediator complex, a coactivator involved in the regulated transcription of nearly all RNA polymerase II-dependent genes. Mediator functions as a bridge to convey information from gene-specific regulatory proteins to the basal RNA polymerase II transcription machinery. Mediator is recruited to promoters by direct interactions with regulatory proteins and serves as a scaffold for the assembly of a functional preinitiation complex with RNA polymerase II and the general transcription factors.</text>
</comment>
<comment type="subunit">
    <text evidence="11">Component of the Mediator complex.</text>
</comment>
<dbReference type="PANTHER" id="PTHR20844">
    <property type="entry name" value="MEDIATOR OF RNA POLYMERASE II TRANSCRIPTION, SUBUNIT 9"/>
    <property type="match status" value="1"/>
</dbReference>
<dbReference type="InterPro" id="IPR037212">
    <property type="entry name" value="Med7/Med21-like"/>
</dbReference>
<dbReference type="OrthoDB" id="5950777at2759"/>
<dbReference type="GeneID" id="106161108"/>
<dbReference type="KEGG" id="lak:106161108"/>
<keyword evidence="6 11" id="KW-0010">Activator</keyword>
<protein>
    <recommendedName>
        <fullName evidence="3 11">Mediator of RNA polymerase II transcription subunit 9</fullName>
    </recommendedName>
    <alternativeName>
        <fullName evidence="10 11">Mediator complex subunit 9</fullName>
    </alternativeName>
</protein>
<keyword evidence="8 11" id="KW-0539">Nucleus</keyword>
<keyword evidence="4 11" id="KW-0805">Transcription regulation</keyword>
<evidence type="ECO:0000256" key="6">
    <source>
        <dbReference type="ARBA" id="ARBA00023159"/>
    </source>
</evidence>
<dbReference type="Proteomes" id="UP000085678">
    <property type="component" value="Unplaced"/>
</dbReference>